<feature type="domain" description="GIY-YIG" evidence="2">
    <location>
        <begin position="88"/>
        <end position="175"/>
    </location>
</feature>
<dbReference type="SUPFAM" id="SSF82771">
    <property type="entry name" value="GIY-YIG endonuclease"/>
    <property type="match status" value="1"/>
</dbReference>
<dbReference type="PROSITE" id="PS50164">
    <property type="entry name" value="GIY_YIG"/>
    <property type="match status" value="1"/>
</dbReference>
<dbReference type="GO" id="GO:0004519">
    <property type="term" value="F:endonuclease activity"/>
    <property type="evidence" value="ECO:0007669"/>
    <property type="project" value="UniProtKB-KW"/>
</dbReference>
<gene>
    <name evidence="3" type="ORF">BN14_13025</name>
</gene>
<dbReference type="AlphaFoldDB" id="M5BL26"/>
<keyword evidence="1" id="KW-0472">Membrane</keyword>
<dbReference type="EMBL" id="HF546977">
    <property type="protein sequence ID" value="CCO27456.1"/>
    <property type="molecule type" value="Genomic_DNA"/>
</dbReference>
<evidence type="ECO:0000256" key="1">
    <source>
        <dbReference type="SAM" id="Phobius"/>
    </source>
</evidence>
<keyword evidence="3" id="KW-0378">Hydrolase</keyword>
<keyword evidence="1" id="KW-1133">Transmembrane helix</keyword>
<keyword evidence="3" id="KW-0255">Endonuclease</keyword>
<dbReference type="Gene3D" id="3.40.1440.10">
    <property type="entry name" value="GIY-YIG endonuclease"/>
    <property type="match status" value="1"/>
</dbReference>
<keyword evidence="1" id="KW-0812">Transmembrane</keyword>
<dbReference type="InterPro" id="IPR006350">
    <property type="entry name" value="Intron_endoG1"/>
</dbReference>
<dbReference type="InterPro" id="IPR035901">
    <property type="entry name" value="GIY-YIG_endonuc_sf"/>
</dbReference>
<dbReference type="NCBIfam" id="TIGR01453">
    <property type="entry name" value="grpIintron_endo"/>
    <property type="match status" value="1"/>
</dbReference>
<keyword evidence="3" id="KW-0540">Nuclease</keyword>
<sequence length="177" mass="20265">MYNFLPIAEPSLRISSQTRIVTIVLFYAAALSFYAVYIQSIGSGIDNFSGLLEPTLCVGLSSLPLIKPEKSYDDAYALKLLILKENKNKSGIYRFINKLNYNFNVGSSKNLSNRFTQYFNLSYISTVKNDLTISRALIKYGYSNFIIEILEYCDVPVLLEREQHYFDLLKPSYNIAF</sequence>
<geneLocation type="mitochondrion" evidence="3"/>
<proteinExistence type="predicted"/>
<organism evidence="3 4">
    <name type="scientific">Thanatephorus cucumeris (strain AG1-IB / isolate 7/3/14)</name>
    <name type="common">Lettuce bottom rot fungus</name>
    <name type="synonym">Rhizoctonia solani</name>
    <dbReference type="NCBI Taxonomy" id="1108050"/>
    <lineage>
        <taxon>Eukaryota</taxon>
        <taxon>Fungi</taxon>
        <taxon>Dikarya</taxon>
        <taxon>Basidiomycota</taxon>
        <taxon>Agaricomycotina</taxon>
        <taxon>Agaricomycetes</taxon>
        <taxon>Cantharellales</taxon>
        <taxon>Ceratobasidiaceae</taxon>
        <taxon>Rhizoctonia</taxon>
        <taxon>Rhizoctonia solani AG-1</taxon>
    </lineage>
</organism>
<dbReference type="InterPro" id="IPR000305">
    <property type="entry name" value="GIY-YIG_endonuc"/>
</dbReference>
<protein>
    <submittedName>
        <fullName evidence="3">LAGLIDADG homing endonuclease</fullName>
    </submittedName>
</protein>
<keyword evidence="3" id="KW-0496">Mitochondrion</keyword>
<dbReference type="Proteomes" id="UP000012065">
    <property type="component" value="Mitochondrion MT"/>
</dbReference>
<feature type="transmembrane region" description="Helical" evidence="1">
    <location>
        <begin position="20"/>
        <end position="38"/>
    </location>
</feature>
<reference evidence="3 4" key="1">
    <citation type="journal article" date="2013" name="J. Biotechnol.">
        <title>Establishment and interpretation of the genome sequence of the phytopathogenic fungus Rhizoctonia solani AG1-IB isolate 7/3/14.</title>
        <authorList>
            <person name="Wibberg D.W."/>
            <person name="Jelonek L.J."/>
            <person name="Rupp O.R."/>
            <person name="Hennig M.H."/>
            <person name="Eikmeyer F.E."/>
            <person name="Goesmann A.G."/>
            <person name="Hartmann A.H."/>
            <person name="Borriss R.B."/>
            <person name="Grosch R.G."/>
            <person name="Puehler A.P."/>
            <person name="Schlueter A.S."/>
        </authorList>
    </citation>
    <scope>NUCLEOTIDE SEQUENCE [LARGE SCALE GENOMIC DNA]</scope>
    <source>
        <strain evidence="4">AG1-IB / isolate 7/3/14</strain>
    </source>
</reference>
<dbReference type="CDD" id="cd10445">
    <property type="entry name" value="GIY-YIG_bI1_like"/>
    <property type="match status" value="1"/>
</dbReference>
<name>M5BL26_THACB</name>
<dbReference type="Pfam" id="PF01541">
    <property type="entry name" value="GIY-YIG"/>
    <property type="match status" value="1"/>
</dbReference>
<accession>M5BL26</accession>
<evidence type="ECO:0000259" key="2">
    <source>
        <dbReference type="PROSITE" id="PS50164"/>
    </source>
</evidence>
<evidence type="ECO:0000313" key="4">
    <source>
        <dbReference type="Proteomes" id="UP000012065"/>
    </source>
</evidence>
<evidence type="ECO:0000313" key="3">
    <source>
        <dbReference type="EMBL" id="CCO27456.1"/>
    </source>
</evidence>
<dbReference type="SMART" id="SM00465">
    <property type="entry name" value="GIYc"/>
    <property type="match status" value="1"/>
</dbReference>